<dbReference type="RefSeq" id="WP_095657451.1">
    <property type="nucleotide sequence ID" value="NZ_NPOA01000023.1"/>
</dbReference>
<proteinExistence type="predicted"/>
<dbReference type="OrthoDB" id="6691119at2"/>
<evidence type="ECO:0000313" key="4">
    <source>
        <dbReference type="Proteomes" id="UP000218887"/>
    </source>
</evidence>
<dbReference type="Proteomes" id="UP000218887">
    <property type="component" value="Unassembled WGS sequence"/>
</dbReference>
<reference evidence="3 4" key="1">
    <citation type="submission" date="2017-08" db="EMBL/GenBank/DDBJ databases">
        <title>Virgibacillus indicus sp. nov. and Virgibacillus profoundi sp. nov, two moderately halophilic bacteria isolated from marine sediment by using the Microfluidic Streak Plate.</title>
        <authorList>
            <person name="Xu B."/>
            <person name="Hu B."/>
            <person name="Wang J."/>
            <person name="Zhu Y."/>
            <person name="Huang L."/>
            <person name="Du W."/>
            <person name="Huang Y."/>
        </authorList>
    </citation>
    <scope>NUCLEOTIDE SEQUENCE [LARGE SCALE GENOMIC DNA]</scope>
    <source>
        <strain evidence="3 4">IO3-P3-H5</strain>
    </source>
</reference>
<feature type="compositionally biased region" description="Acidic residues" evidence="1">
    <location>
        <begin position="26"/>
        <end position="63"/>
    </location>
</feature>
<evidence type="ECO:0000256" key="2">
    <source>
        <dbReference type="SAM" id="SignalP"/>
    </source>
</evidence>
<evidence type="ECO:0000313" key="3">
    <source>
        <dbReference type="EMBL" id="PAV27680.1"/>
    </source>
</evidence>
<name>A0A2A2I964_9BACI</name>
<feature type="signal peptide" evidence="2">
    <location>
        <begin position="1"/>
        <end position="21"/>
    </location>
</feature>
<dbReference type="EMBL" id="NPOA01000023">
    <property type="protein sequence ID" value="PAV27680.1"/>
    <property type="molecule type" value="Genomic_DNA"/>
</dbReference>
<feature type="chain" id="PRO_5038370467" evidence="2">
    <location>
        <begin position="22"/>
        <end position="334"/>
    </location>
</feature>
<comment type="caution">
    <text evidence="3">The sequence shown here is derived from an EMBL/GenBank/DDBJ whole genome shotgun (WGS) entry which is preliminary data.</text>
</comment>
<feature type="region of interest" description="Disordered" evidence="1">
    <location>
        <begin position="25"/>
        <end position="63"/>
    </location>
</feature>
<protein>
    <submittedName>
        <fullName evidence="3">Uncharacterized protein</fullName>
    </submittedName>
</protein>
<dbReference type="AlphaFoldDB" id="A0A2A2I964"/>
<gene>
    <name evidence="3" type="ORF">CIL05_20730</name>
</gene>
<keyword evidence="2" id="KW-0732">Signal</keyword>
<dbReference type="PROSITE" id="PS51257">
    <property type="entry name" value="PROKAR_LIPOPROTEIN"/>
    <property type="match status" value="1"/>
</dbReference>
<evidence type="ECO:0000256" key="1">
    <source>
        <dbReference type="SAM" id="MobiDB-lite"/>
    </source>
</evidence>
<keyword evidence="4" id="KW-1185">Reference proteome</keyword>
<organism evidence="3 4">
    <name type="scientific">Virgibacillus profundi</name>
    <dbReference type="NCBI Taxonomy" id="2024555"/>
    <lineage>
        <taxon>Bacteria</taxon>
        <taxon>Bacillati</taxon>
        <taxon>Bacillota</taxon>
        <taxon>Bacilli</taxon>
        <taxon>Bacillales</taxon>
        <taxon>Bacillaceae</taxon>
        <taxon>Virgibacillus</taxon>
    </lineage>
</organism>
<sequence>MMRKKFYAIIALFMLSFFAVACSDDTSSEEPNEAEETEETEESEAEAEEASEPEEEEKAIPEDEDLFSVLETNIQTIVDQDTDAHMETIHSESPAYEGTEQNLEVLADYTLDMKLSDLTVEEKTEEEARVAYTQTSMKVEGPAYQNNQTKGVHILKPEDGIWKIFNTEVVETIPLDENGEVMEQGEAAMEGDYADLLLELEMPFDGDKWVLGNYQEAQGEAIAEFLVAGEEFENYTELLTLHYYENGNDSLGIAGYVDMMETNLGEMITGNLEFNRIEEGIYEFAVTEDEAQLDQQEIARVFVKDNDLYVVRYTTMEQTIEDRDGWVENLKGVQ</sequence>
<accession>A0A2A2I964</accession>